<protein>
    <submittedName>
        <fullName evidence="1">Uncharacterized protein</fullName>
    </submittedName>
</protein>
<organism evidence="1 2">
    <name type="scientific">Carboxydothermus ferrireducens DSM 11255</name>
    <dbReference type="NCBI Taxonomy" id="1119529"/>
    <lineage>
        <taxon>Bacteria</taxon>
        <taxon>Bacillati</taxon>
        <taxon>Bacillota</taxon>
        <taxon>Clostridia</taxon>
        <taxon>Thermoanaerobacterales</taxon>
        <taxon>Thermoanaerobacteraceae</taxon>
        <taxon>Carboxydothermus</taxon>
    </lineage>
</organism>
<proteinExistence type="predicted"/>
<dbReference type="RefSeq" id="WP_028053117.1">
    <property type="nucleotide sequence ID" value="NZ_JACCBS010000001.1"/>
</dbReference>
<accession>A0ABX2RAB3</accession>
<comment type="caution">
    <text evidence="1">The sequence shown here is derived from an EMBL/GenBank/DDBJ whole genome shotgun (WGS) entry which is preliminary data.</text>
</comment>
<gene>
    <name evidence="1" type="ORF">HDG70_000508</name>
</gene>
<evidence type="ECO:0000313" key="2">
    <source>
        <dbReference type="Proteomes" id="UP000604066"/>
    </source>
</evidence>
<sequence length="90" mass="10931">MIETTINAQTKNYLSEEELVRMLKNMEFNDEYAVQIFNFFTDVPFESIYRFLIKHNLLEKELLKYYRTFVKKYYPNPEFEETFGYGISVG</sequence>
<keyword evidence="2" id="KW-1185">Reference proteome</keyword>
<dbReference type="EMBL" id="JACCBS010000001">
    <property type="protein sequence ID" value="NYE56802.1"/>
    <property type="molecule type" value="Genomic_DNA"/>
</dbReference>
<reference evidence="1 2" key="1">
    <citation type="submission" date="2020-07" db="EMBL/GenBank/DDBJ databases">
        <title>Genomic Encyclopedia of Type Strains, Phase III (KMG-III): the genomes of soil and plant-associated and newly described type strains.</title>
        <authorList>
            <person name="Whitman W."/>
        </authorList>
    </citation>
    <scope>NUCLEOTIDE SEQUENCE [LARGE SCALE GENOMIC DNA]</scope>
    <source>
        <strain evidence="1 2">DSM 11255</strain>
    </source>
</reference>
<dbReference type="Proteomes" id="UP000604066">
    <property type="component" value="Unassembled WGS sequence"/>
</dbReference>
<name>A0ABX2RAB3_9THEO</name>
<evidence type="ECO:0000313" key="1">
    <source>
        <dbReference type="EMBL" id="NYE56802.1"/>
    </source>
</evidence>